<dbReference type="RefSeq" id="WP_125149537.1">
    <property type="nucleotide sequence ID" value="NZ_CAMRXC010000002.1"/>
</dbReference>
<sequence length="124" mass="14747">MEYISAEEFLKQPKEVQRIFLEYFDHEKMLFLDGVIYFETFKDEGKHIPLLTEGQLRKFIEDKTGYIDITLNDIADNTGNKNYEIECYPYILYEGFGDSKEFNVWATDLLQAYWKVACEIAKEE</sequence>
<protein>
    <submittedName>
        <fullName evidence="1">Uncharacterized protein</fullName>
    </submittedName>
</protein>
<accession>A0AAD1YJM0</accession>
<dbReference type="EMBL" id="CAMTCP010000301">
    <property type="protein sequence ID" value="CAI3699140.1"/>
    <property type="molecule type" value="Genomic_DNA"/>
</dbReference>
<dbReference type="Proteomes" id="UP001189143">
    <property type="component" value="Unassembled WGS sequence"/>
</dbReference>
<name>A0AAD1YJM0_9CLOT</name>
<evidence type="ECO:0000313" key="1">
    <source>
        <dbReference type="EMBL" id="CAI3699140.1"/>
    </source>
</evidence>
<proteinExistence type="predicted"/>
<reference evidence="1" key="1">
    <citation type="submission" date="2022-10" db="EMBL/GenBank/DDBJ databases">
        <authorList>
            <person name="Aires J."/>
            <person name="Mesa V."/>
        </authorList>
    </citation>
    <scope>NUCLEOTIDE SEQUENCE</scope>
    <source>
        <strain evidence="1">Clostridium neonatale JD116</strain>
    </source>
</reference>
<comment type="caution">
    <text evidence="1">The sequence shown here is derived from an EMBL/GenBank/DDBJ whole genome shotgun (WGS) entry which is preliminary data.</text>
</comment>
<organism evidence="1 2">
    <name type="scientific">Clostridium neonatale</name>
    <dbReference type="NCBI Taxonomy" id="137838"/>
    <lineage>
        <taxon>Bacteria</taxon>
        <taxon>Bacillati</taxon>
        <taxon>Bacillota</taxon>
        <taxon>Clostridia</taxon>
        <taxon>Eubacteriales</taxon>
        <taxon>Clostridiaceae</taxon>
        <taxon>Clostridium</taxon>
    </lineage>
</organism>
<evidence type="ECO:0000313" key="2">
    <source>
        <dbReference type="Proteomes" id="UP001189143"/>
    </source>
</evidence>
<dbReference type="AlphaFoldDB" id="A0AAD1YJM0"/>
<gene>
    <name evidence="1" type="ORF">CNEO2_980022</name>
</gene>